<feature type="compositionally biased region" description="Gly residues" evidence="2">
    <location>
        <begin position="14"/>
        <end position="28"/>
    </location>
</feature>
<feature type="domain" description="Fibronectin type-III" evidence="3">
    <location>
        <begin position="2678"/>
        <end position="2772"/>
    </location>
</feature>
<feature type="domain" description="Fibronectin type-III" evidence="3">
    <location>
        <begin position="1550"/>
        <end position="1643"/>
    </location>
</feature>
<proteinExistence type="predicted"/>
<dbReference type="InterPro" id="IPR003961">
    <property type="entry name" value="FN3_dom"/>
</dbReference>
<organism evidence="4 5">
    <name type="scientific">Macrostomum lignano</name>
    <dbReference type="NCBI Taxonomy" id="282301"/>
    <lineage>
        <taxon>Eukaryota</taxon>
        <taxon>Metazoa</taxon>
        <taxon>Spiralia</taxon>
        <taxon>Lophotrochozoa</taxon>
        <taxon>Platyhelminthes</taxon>
        <taxon>Rhabditophora</taxon>
        <taxon>Macrostomorpha</taxon>
        <taxon>Macrostomida</taxon>
        <taxon>Macrostomidae</taxon>
        <taxon>Macrostomum</taxon>
    </lineage>
</organism>
<feature type="compositionally biased region" description="Gly residues" evidence="2">
    <location>
        <begin position="51"/>
        <end position="62"/>
    </location>
</feature>
<feature type="compositionally biased region" description="Basic and acidic residues" evidence="2">
    <location>
        <begin position="1330"/>
        <end position="1341"/>
    </location>
</feature>
<accession>A0A267H6A9</accession>
<feature type="region of interest" description="Disordered" evidence="2">
    <location>
        <begin position="3271"/>
        <end position="3333"/>
    </location>
</feature>
<feature type="compositionally biased region" description="Low complexity" evidence="2">
    <location>
        <begin position="1353"/>
        <end position="1373"/>
    </location>
</feature>
<dbReference type="Proteomes" id="UP000215902">
    <property type="component" value="Unassembled WGS sequence"/>
</dbReference>
<feature type="domain" description="Fibronectin type-III" evidence="3">
    <location>
        <begin position="2585"/>
        <end position="2677"/>
    </location>
</feature>
<dbReference type="EMBL" id="NIVC01000020">
    <property type="protein sequence ID" value="PAA93805.1"/>
    <property type="molecule type" value="Genomic_DNA"/>
</dbReference>
<feature type="region of interest" description="Disordered" evidence="2">
    <location>
        <begin position="1193"/>
        <end position="1391"/>
    </location>
</feature>
<feature type="domain" description="Fibronectin type-III" evidence="3">
    <location>
        <begin position="2465"/>
        <end position="2558"/>
    </location>
</feature>
<dbReference type="Pfam" id="PF00041">
    <property type="entry name" value="fn3"/>
    <property type="match status" value="4"/>
</dbReference>
<dbReference type="Gene3D" id="2.60.40.10">
    <property type="entry name" value="Immunoglobulins"/>
    <property type="match status" value="7"/>
</dbReference>
<dbReference type="InterPro" id="IPR013783">
    <property type="entry name" value="Ig-like_fold"/>
</dbReference>
<evidence type="ECO:0000256" key="2">
    <source>
        <dbReference type="SAM" id="MobiDB-lite"/>
    </source>
</evidence>
<dbReference type="CDD" id="cd00063">
    <property type="entry name" value="FN3"/>
    <property type="match status" value="4"/>
</dbReference>
<feature type="compositionally biased region" description="Basic and acidic residues" evidence="2">
    <location>
        <begin position="1193"/>
        <end position="1205"/>
    </location>
</feature>
<dbReference type="InterPro" id="IPR050991">
    <property type="entry name" value="ECM_Regulatory_Proteins"/>
</dbReference>
<feature type="region of interest" description="Disordered" evidence="2">
    <location>
        <begin position="1626"/>
        <end position="1655"/>
    </location>
</feature>
<dbReference type="InterPro" id="IPR036249">
    <property type="entry name" value="Thioredoxin-like_sf"/>
</dbReference>
<feature type="compositionally biased region" description="Polar residues" evidence="2">
    <location>
        <begin position="1626"/>
        <end position="1637"/>
    </location>
</feature>
<protein>
    <recommendedName>
        <fullName evidence="3">Fibronectin type-III domain-containing protein</fullName>
    </recommendedName>
</protein>
<dbReference type="PROSITE" id="PS50853">
    <property type="entry name" value="FN3"/>
    <property type="match status" value="8"/>
</dbReference>
<feature type="domain" description="Fibronectin type-III" evidence="3">
    <location>
        <begin position="1865"/>
        <end position="1969"/>
    </location>
</feature>
<feature type="compositionally biased region" description="Low complexity" evidence="2">
    <location>
        <begin position="1306"/>
        <end position="1317"/>
    </location>
</feature>
<feature type="domain" description="Fibronectin type-III" evidence="3">
    <location>
        <begin position="2098"/>
        <end position="2205"/>
    </location>
</feature>
<dbReference type="PANTHER" id="PTHR46708">
    <property type="entry name" value="TENASCIN"/>
    <property type="match status" value="1"/>
</dbReference>
<dbReference type="Gene3D" id="2.60.40.420">
    <property type="entry name" value="Cupredoxins - blue copper proteins"/>
    <property type="match status" value="4"/>
</dbReference>
<keyword evidence="5" id="KW-1185">Reference proteome</keyword>
<dbReference type="PANTHER" id="PTHR46708:SF2">
    <property type="entry name" value="FIBRONECTIN TYPE-III DOMAIN-CONTAINING PROTEIN"/>
    <property type="match status" value="1"/>
</dbReference>
<evidence type="ECO:0000256" key="1">
    <source>
        <dbReference type="ARBA" id="ARBA00022737"/>
    </source>
</evidence>
<feature type="region of interest" description="Disordered" evidence="2">
    <location>
        <begin position="1"/>
        <end position="75"/>
    </location>
</feature>
<dbReference type="SUPFAM" id="SSF52833">
    <property type="entry name" value="Thioredoxin-like"/>
    <property type="match status" value="1"/>
</dbReference>
<dbReference type="InterPro" id="IPR059177">
    <property type="entry name" value="GH29D-like_dom"/>
</dbReference>
<feature type="domain" description="Fibronectin type-III" evidence="3">
    <location>
        <begin position="1753"/>
        <end position="1844"/>
    </location>
</feature>
<evidence type="ECO:0000313" key="4">
    <source>
        <dbReference type="EMBL" id="PAA93805.1"/>
    </source>
</evidence>
<feature type="compositionally biased region" description="Gly residues" evidence="2">
    <location>
        <begin position="3307"/>
        <end position="3319"/>
    </location>
</feature>
<dbReference type="SUPFAM" id="SSF49265">
    <property type="entry name" value="Fibronectin type III"/>
    <property type="match status" value="7"/>
</dbReference>
<keyword evidence="1" id="KW-0677">Repeat</keyword>
<feature type="compositionally biased region" description="Low complexity" evidence="2">
    <location>
        <begin position="1214"/>
        <end position="1229"/>
    </location>
</feature>
<feature type="compositionally biased region" description="Polar residues" evidence="2">
    <location>
        <begin position="1"/>
        <end position="10"/>
    </location>
</feature>
<dbReference type="SUPFAM" id="SSF49503">
    <property type="entry name" value="Cupredoxins"/>
    <property type="match status" value="2"/>
</dbReference>
<feature type="compositionally biased region" description="Low complexity" evidence="2">
    <location>
        <begin position="35"/>
        <end position="50"/>
    </location>
</feature>
<dbReference type="Pfam" id="PF13290">
    <property type="entry name" value="CHB_HEX_C_1"/>
    <property type="match status" value="1"/>
</dbReference>
<dbReference type="InterPro" id="IPR036116">
    <property type="entry name" value="FN3_sf"/>
</dbReference>
<feature type="domain" description="Fibronectin type-III" evidence="3">
    <location>
        <begin position="1972"/>
        <end position="2071"/>
    </location>
</feature>
<name>A0A267H6A9_9PLAT</name>
<dbReference type="OrthoDB" id="10036029at2759"/>
<dbReference type="SMART" id="SM00060">
    <property type="entry name" value="FN3"/>
    <property type="match status" value="13"/>
</dbReference>
<evidence type="ECO:0000259" key="3">
    <source>
        <dbReference type="PROSITE" id="PS50853"/>
    </source>
</evidence>
<feature type="compositionally biased region" description="Polar residues" evidence="2">
    <location>
        <begin position="3284"/>
        <end position="3296"/>
    </location>
</feature>
<dbReference type="InterPro" id="IPR008972">
    <property type="entry name" value="Cupredoxin"/>
</dbReference>
<sequence length="3333" mass="361722">MGSAPSQEQRQPGAGDGAPTAGGGGGAKGKSLSDATAAHKASAAPTLASEAGGGSAKAGGRIGPSLMAKRPQPEKSLLKERLKWRKDPTEVATVSISQAGFSKTQVNICAGQFVVFVWETEEGSSPGYNVTQVVHDGDQFRPVPGGIHSGALSNKGSFEYQFTLPGEYKFVSAGIRCTPLTVTVGDRKEIFAKLEDDGFAPRVLHLEVGESVKWSWTHCTVPHLVQQATYCAVHGGLKKLSAEKGEIATMTGSYVHSFRHPGMFYFMASGSTPAEYHLCIVHVHDCYGEHRVEITDRSFEPAILVVNAGDRVWFQWSKTTCQRKHNPYEVTMPARGSRREESFKLKKQGFRWPQPSRSGLMAHDFLEPGVFHYSDFNHQEAAAYVGTVIVKVKPQEHRVQLSADGFTPDLLQLAVNERVWWTWDPKEMPPAFGIAEAGLTLAGGESLSSGEGCEDGQCQQLDDSAQEAFASMGALMVTPSHAAIQHFKLNNAPNSLASSTLIAAPGPRNHTITITETGFEPKKLSVCSGDLVWWVWQRPDRLHNVLQVSPEGRPLDDGFQSGALTDPPCAFMHRFERPGLYHYISEGLQGVVGSVQCHSACRVHQVQVGATGLSRDPVVATVNDLVAWVFRGLRTHDVVNIAAMGDLMDAQHRSQGLTPRRCMERAFTEAGVFNFTSRAFLQLGANKEAPMDESRISSVIVSDAQDHAVVRLNASSGFFPSAVTIVKGDSVLWDWGDAPEFEEHNIVNVNPPNSAAPLSTANGDQSFNSGRASRRGSFLYTFTRPGMFCVASVGAPGRCGSVLVLPEPDRTPAPKIVSFHEGGTVAMGTVVRLECRDPKAVILYTMDGTPPLLHRPGVKTLKGERPIADDEEPSATVYQTWEPLKLRRPGIVFIRAMAVAPNRQPSEIFSSRRFWVVDSGAGEDAEESEVEEEPVAEAVGRVEPGPMSESWKWFNCVPAVKLLHVVDGTVEIFWQPLAEGLTEMLGGYRLLVNGVSYGGVRLPSNSCLQASGLAAGRVYSIWLEALPRDGAAYQPHKSNKLTFECPQATSVSGPLVSLELSSKPSTITLVWGALAATDYSLRGYKVTLNGRQCGKLVTPEAGSKRCKVVIEGCTLNSDYSIIVSAVRVESTGEMSELPSNKLEFRLPLDVDSVVPPEGSRLLQSEELSEFVFVTDGVGYHRMPAEQLEAIQTADRRAAEKEKAAREAGGGSSGSGSSSSSSSASSSRRSSIVEEKPVANGDETETKETAENQQQPQQIELEKQPSEVSFSSESVDEQQKEQQAEEVPLMEDAEFNRRQQARHARVSSSSSSSSSDSSAARSVTPPPAPLKESKMGAREQQKRAALSPSPPPAAAAAVLVSEQQQQQQKQQQKQQKVKHSDSGESDSVVEVADAEPAKERLVASGAAAAAAVTAGAAAAALSAEETASALPVPIVQLLPDPEHPDRVRVTWDFSRPLEHQFRHEVSTVSVAGRAFSAKVNSDMSFDSEADGVVHTWNCTGGERDCLCRGLAIGCDYRISVTASFFQLDSSGVGQAELSTKSAVCDFTTAGPPEPPRLVVQSVDVNQVAVAWRPGRAFGGEDLVGYRLLIDGEPQGGQLPVQTQQTTLEPLQPGRTVAVAVVAVAGRSQRTSQPSNTVRVSCPRRPEPPQLSKQPTSAEGAVIVAWQGEAAAGPQEEDVSKYRVFVDEKWHGELKASPGRRTYTYYLSDLQAGVVYDVQVKAIAGHKNIDANADHVFCLCESELSAPLSVSCSAPPISPALRVESMTEEGLEVSWSVPQQFGEAQISGYQMLRDGEPYGAVLPADTTSFRLRDLTLGQRLTLQLVALTAHPVGRGEERAEGGVEHGQFNRCTTGPALVVNYTGLVLAPARVWCDDVTGHSATVAWTRSTSGKLHFIQPTHYQITWWPGSSPDREVNSASTPEDFALLEGLAPATAYTVVVEARCEQRQEDGGGTVIVSSRPQRLSLRTAEPPLPPRNLGVTATTCCSLLVAWDPPVERGSEVIGIRVECAPAAGATAGELQVLELMPDATRALIENLRERTDYSVRVCAVTEEALQSLPPRHPARLARKLPADLSELAGLVDSAWMPAAHLLATTSGTLAPGRIRLAGLTDQAVKLRWQPPSVTGSNRLRGQVVRWAEVPDSARPAARASDWDGPSAADYVSLDPKDSKVTLEGLRPGTKYRIVVEAVVSVKTALDPSADGATAEEELRNRRTAHVSSDPAFVRTRCHVAQPRPMVAAVKPDSVLLHWERPYALAVVRPEQASERRYVRCHIEGYRLEINGKPYVSLRPDAQTCRLVKCRPGKLYSIVLVAVSQTDAAKKEARRLRKSRGSEQEQQICLYPDEPDETFSEPVEVRVPGGQLAAIREISAEFHLPDGDEAGGAGVGEVRLLWTLDDEFQGQVKQFNVTWSTDREAARAQRRVLDAAATSAALECSERGAVVTARLEALLTRETREPIVQQVQLTTPGPPAAPQIFLDAMSDREIVVEWSEPALFGGVGVAGYQLLVNGKAAGEPLEPTHRRAVIPCRASRHYRVQLVALSAHRDFPDSPPSAPLFISTYPNMPAVSEAPPPDFADAEAEGDALAGDLSEIPLTVSARTDSTLTVEWMAYQPPDGVHSFALQWSSPAQPAERTETLAHQERSCLLQNLLPGTVYSLRLSALDSNRAVVEKSRALRAQTCAPIDTPLLRLRACNFSYIAVHWTEPRHYGDAAVAGYKVFINGVVEETLGAGETSYTYCKGRWCQDYSFQVQAISNDPRFNSKPSDSLLVTWPGCLPGELRPLAGSVSGAARVAWPAPFLTEGVKLKQFRLICKLADTGQVIRVVGPLHPETREAEVTGLRSGTYHLQLEVQLHGTQMAVLSAALTVQPTLTPDPPTVTVSVVGLEQRRQLEAAVCRLVNRRDRHVRRIHNIHMLPTKTLEETQLLAKYTETYNQIMDSLEDCFKSLEAYTGEFVLQVSWACPQSNQEVPLSGYRVLVDGRQYGSALHQGMSSVRIKLSTDRPSHAVSMVALCESQGTQSPESNMVEVLTDPFQPMAFYCIHEVHCGEKWPKKGCCLYQETLAVERRNFLNYYNPGFLNQFVPAPAAHVQQLPGGERQRLFPPGGPKSVTLLCFWTRWCVASIRYVKFFVRLAAELRRQFDFVAIATQRFDNAHERSALQHCIKELALETDGLTHVYAVDRVKGSNDEPMSTAEAFHIVGVPFFVAVHSEGYIAWRGRYCALDYSSFEEEMSQVLRSVKDKTRLDDQLSVENGQPAVDHSHAKRAYDDSNVALHPANSFAGTAGSKKPSKQSPAKISISTRPYSGRPSSASASGGGGGGGSGGGASQRRRRSGSAVKRD</sequence>
<evidence type="ECO:0000313" key="5">
    <source>
        <dbReference type="Proteomes" id="UP000215902"/>
    </source>
</evidence>
<comment type="caution">
    <text evidence="4">The sequence shown here is derived from an EMBL/GenBank/DDBJ whole genome shotgun (WGS) entry which is preliminary data.</text>
</comment>
<dbReference type="Gene3D" id="3.40.30.10">
    <property type="entry name" value="Glutaredoxin"/>
    <property type="match status" value="1"/>
</dbReference>
<reference evidence="4 5" key="1">
    <citation type="submission" date="2017-06" db="EMBL/GenBank/DDBJ databases">
        <title>A platform for efficient transgenesis in Macrostomum lignano, a flatworm model organism for stem cell research.</title>
        <authorList>
            <person name="Berezikov E."/>
        </authorList>
    </citation>
    <scope>NUCLEOTIDE SEQUENCE [LARGE SCALE GENOMIC DNA]</scope>
    <source>
        <strain evidence="4">DV1</strain>
        <tissue evidence="4">Whole organism</tissue>
    </source>
</reference>
<gene>
    <name evidence="4" type="ORF">BOX15_Mlig000421g1</name>
</gene>